<dbReference type="Pfam" id="PF13676">
    <property type="entry name" value="TIR_2"/>
    <property type="match status" value="1"/>
</dbReference>
<dbReference type="PROSITE" id="PS50005">
    <property type="entry name" value="TPR"/>
    <property type="match status" value="3"/>
</dbReference>
<proteinExistence type="predicted"/>
<dbReference type="InterPro" id="IPR000157">
    <property type="entry name" value="TIR_dom"/>
</dbReference>
<dbReference type="InterPro" id="IPR011990">
    <property type="entry name" value="TPR-like_helical_dom_sf"/>
</dbReference>
<accession>A0ABQ3YFA5</accession>
<organism evidence="7 8">
    <name type="scientific">Paractinoplanes deccanensis</name>
    <dbReference type="NCBI Taxonomy" id="113561"/>
    <lineage>
        <taxon>Bacteria</taxon>
        <taxon>Bacillati</taxon>
        <taxon>Actinomycetota</taxon>
        <taxon>Actinomycetes</taxon>
        <taxon>Micromonosporales</taxon>
        <taxon>Micromonosporaceae</taxon>
        <taxon>Paractinoplanes</taxon>
    </lineage>
</organism>
<keyword evidence="2" id="KW-0963">Cytoplasm</keyword>
<feature type="coiled-coil region" evidence="5">
    <location>
        <begin position="139"/>
        <end position="182"/>
    </location>
</feature>
<dbReference type="SUPFAM" id="SSF48452">
    <property type="entry name" value="TPR-like"/>
    <property type="match status" value="2"/>
</dbReference>
<feature type="repeat" description="TPR" evidence="4">
    <location>
        <begin position="742"/>
        <end position="775"/>
    </location>
</feature>
<keyword evidence="8" id="KW-1185">Reference proteome</keyword>
<dbReference type="Proteomes" id="UP000609879">
    <property type="component" value="Unassembled WGS sequence"/>
</dbReference>
<evidence type="ECO:0000256" key="4">
    <source>
        <dbReference type="PROSITE-ProRule" id="PRU00339"/>
    </source>
</evidence>
<dbReference type="Gene3D" id="1.25.40.10">
    <property type="entry name" value="Tetratricopeptide repeat domain"/>
    <property type="match status" value="1"/>
</dbReference>
<dbReference type="InterPro" id="IPR041617">
    <property type="entry name" value="TPR_MalT"/>
</dbReference>
<dbReference type="SUPFAM" id="SSF52200">
    <property type="entry name" value="Toll/Interleukin receptor TIR domain"/>
    <property type="match status" value="1"/>
</dbReference>
<evidence type="ECO:0000256" key="3">
    <source>
        <dbReference type="ARBA" id="ARBA00022737"/>
    </source>
</evidence>
<dbReference type="Gene3D" id="3.40.50.10140">
    <property type="entry name" value="Toll/interleukin-1 receptor homology (TIR) domain"/>
    <property type="match status" value="1"/>
</dbReference>
<evidence type="ECO:0000313" key="8">
    <source>
        <dbReference type="Proteomes" id="UP000609879"/>
    </source>
</evidence>
<dbReference type="Pfam" id="PF17874">
    <property type="entry name" value="TPR_MalT"/>
    <property type="match status" value="1"/>
</dbReference>
<dbReference type="InterPro" id="IPR019734">
    <property type="entry name" value="TPR_rpt"/>
</dbReference>
<dbReference type="SUPFAM" id="SSF52540">
    <property type="entry name" value="P-loop containing nucleoside triphosphate hydrolases"/>
    <property type="match status" value="1"/>
</dbReference>
<dbReference type="RefSeq" id="WP_203773871.1">
    <property type="nucleotide sequence ID" value="NZ_BAAABO010000027.1"/>
</dbReference>
<evidence type="ECO:0000256" key="2">
    <source>
        <dbReference type="ARBA" id="ARBA00022490"/>
    </source>
</evidence>
<dbReference type="Gene3D" id="3.40.50.300">
    <property type="entry name" value="P-loop containing nucleotide triphosphate hydrolases"/>
    <property type="match status" value="1"/>
</dbReference>
<dbReference type="InterPro" id="IPR035897">
    <property type="entry name" value="Toll_tir_struct_dom_sf"/>
</dbReference>
<keyword evidence="5" id="KW-0175">Coiled coil</keyword>
<comment type="caution">
    <text evidence="7">The sequence shown here is derived from an EMBL/GenBank/DDBJ whole genome shotgun (WGS) entry which is preliminary data.</text>
</comment>
<dbReference type="SMART" id="SM00028">
    <property type="entry name" value="TPR"/>
    <property type="match status" value="6"/>
</dbReference>
<dbReference type="PANTHER" id="PTHR45954:SF1">
    <property type="entry name" value="LD33695P"/>
    <property type="match status" value="1"/>
</dbReference>
<feature type="repeat" description="TPR" evidence="4">
    <location>
        <begin position="702"/>
        <end position="735"/>
    </location>
</feature>
<keyword evidence="4" id="KW-0802">TPR repeat</keyword>
<evidence type="ECO:0000256" key="5">
    <source>
        <dbReference type="SAM" id="Coils"/>
    </source>
</evidence>
<dbReference type="PANTHER" id="PTHR45954">
    <property type="entry name" value="LD33695P"/>
    <property type="match status" value="1"/>
</dbReference>
<evidence type="ECO:0000256" key="1">
    <source>
        <dbReference type="ARBA" id="ARBA00004496"/>
    </source>
</evidence>
<comment type="subcellular location">
    <subcellularLocation>
        <location evidence="1">Cytoplasm</location>
    </subcellularLocation>
</comment>
<sequence length="1001" mass="109703">MDGHYFVSYSRHDGADFVSRLADTLAAGVPAYRLWVDVRELQPWQQGWDEQIAQAIQDCRGLLFVMTPDSVRPTSICRDEWGWALKYKKPVIPLRLGPGAGLPFRLQSRQYIDFDGAFDQGVARLRLFLTQLDGPEGVLRELRFRVADAERDLPRARDDNEAARIQQEMRELSRQIAEQERVVADPEGALTRTDVRIATDIAVQREPERTPSSPVSGVRVVNRPPMDRPSFFQDRHVETEMLAGFLRAEDTRLATVVGRGGVGKTAVVCRLLRGLETGRLPDDLGELPADGIVYLSTRSRHPVSFANLFTDLCALLPPETAEPLLGRYRDPHETPQGLMYALLEAFPSGRTVVLLDNFEDLLDPEPGAITEAALDEGLRALLSAPAHGVKIVITTRFGPRPLLLHEPGRQRRIDLDEGLPHPYAEMLLKARDPDGKLGLRDAPQEQLALARERTRGYPRALEALAGILAADRDSTLAEILDQTARLPDNVVTAIVGEGFLRLDPLAQQVMQALAVFPMPVPPVAVDYLLQPGRPTINSAPVLRRLVNTQFARRDAGRYYLHQVDREYALGRLAPGVLAELRSRGADYFTRVRPPQDKLQTLDDLAPHLAEFEMRFQAGDHDTAAQLLLSIDFAYLMQWGHYRQSIELHSRLAGRVTDPALRASSVYSRGLCHSYIGDFPTAIELLSSALDGFREAGLRENEGTALCGLGTCYADLGQTGKAMSLYEEALSISREIGDREGEAAALGNLGNRHSAAGRIDRAIELYEQVLAIAREVGYQQGEANQLHNLGERYAELGQYDKAMAHCRAALELSTRIGYRLVESAATNNIGRCLAQLGRWPEAIDHQRRAVETADEISSVQFRAEARRGLAEAHLGAGDTAAARAVIDEARTLVYPPSRAGIAVLDGIITLRAGGEAAPAFAEAVTLADQILAHNPADYETLDSKALALAGLALSGRPALVDEARATFRAARAVCAAPGVTAQVSARLATMAPADPTGLLKDL</sequence>
<feature type="repeat" description="TPR" evidence="4">
    <location>
        <begin position="782"/>
        <end position="815"/>
    </location>
</feature>
<dbReference type="PROSITE" id="PS50104">
    <property type="entry name" value="TIR"/>
    <property type="match status" value="1"/>
</dbReference>
<name>A0ABQ3YFA5_9ACTN</name>
<evidence type="ECO:0000313" key="7">
    <source>
        <dbReference type="EMBL" id="GID78698.1"/>
    </source>
</evidence>
<reference evidence="7 8" key="1">
    <citation type="submission" date="2021-01" db="EMBL/GenBank/DDBJ databases">
        <title>Whole genome shotgun sequence of Actinoplanes deccanensis NBRC 13994.</title>
        <authorList>
            <person name="Komaki H."/>
            <person name="Tamura T."/>
        </authorList>
    </citation>
    <scope>NUCLEOTIDE SEQUENCE [LARGE SCALE GENOMIC DNA]</scope>
    <source>
        <strain evidence="7 8">NBRC 13994</strain>
    </source>
</reference>
<protein>
    <recommendedName>
        <fullName evidence="6">TIR domain-containing protein</fullName>
    </recommendedName>
</protein>
<gene>
    <name evidence="7" type="ORF">Ade02nite_73390</name>
</gene>
<feature type="domain" description="TIR" evidence="6">
    <location>
        <begin position="1"/>
        <end position="176"/>
    </location>
</feature>
<evidence type="ECO:0000259" key="6">
    <source>
        <dbReference type="PROSITE" id="PS50104"/>
    </source>
</evidence>
<dbReference type="InterPro" id="IPR052386">
    <property type="entry name" value="GPSM"/>
</dbReference>
<dbReference type="InterPro" id="IPR027417">
    <property type="entry name" value="P-loop_NTPase"/>
</dbReference>
<keyword evidence="3" id="KW-0677">Repeat</keyword>
<dbReference type="EMBL" id="BOMI01000148">
    <property type="protein sequence ID" value="GID78698.1"/>
    <property type="molecule type" value="Genomic_DNA"/>
</dbReference>